<dbReference type="PANTHER" id="PTHR24015">
    <property type="entry name" value="OS07G0578800 PROTEIN-RELATED"/>
    <property type="match status" value="1"/>
</dbReference>
<dbReference type="Proteomes" id="UP001642360">
    <property type="component" value="Unassembled WGS sequence"/>
</dbReference>
<dbReference type="InterPro" id="IPR032867">
    <property type="entry name" value="DYW_dom"/>
</dbReference>
<dbReference type="FunFam" id="1.25.40.10:FF:000073">
    <property type="entry name" value="Pentatricopeptide repeat-containing protein chloroplastic"/>
    <property type="match status" value="1"/>
</dbReference>
<comment type="similarity">
    <text evidence="1">Belongs to the PPR family. PCMP-H subfamily.</text>
</comment>
<accession>A0ABC8T7H6</accession>
<sequence length="1094" mass="122343">MATSIQQFCLSSLTTQPTLKESQKNPPVKISKFPRNPIKTPSLKGVCKQGNLEEAFLALGHLFVNHNPTEDCLDEAFSSVLELCASEKALSHGQQIHTHILKSNNTCDSLFLNTKLVFMYGKCSSLVDAEKVFDGMFDRTIFTWNAMIGAYVTNGEPLGALELYQEMRFSGVSLDAFTFPCILKACGGGLKDLIRGSEIHGLAIKLGFITNVIVVNSLMDMYSKCDDLNAATLLHNRVNEREDVVSWNSIISAYAANGKAIEALRFFTEMQKAGVPPSTYTFVAALEACEDSSLGKLGMEIHAAILKSTLGFDLHMANALVVMYARCGKMGEAAIIFDGMDERDNISWNSMLSGFVQNGLFYDALQFFHKIHYAGQSPDQVTVISMVITSGRLGNLLNGKEIHAYAIKYGLDSDLQVGNTLIYMYAKCCKMNYMDSVFDRMHYKDFISWTTIIMGHAQNDCHLRALQLFRQVLVRGLDVDATMIGSALLASSGLKCISLVKEIHGHALRRGVYDRVLQNSIVDVYGECENVGYASHVFESIEFKDVVSWTSMMSCYVHNGLANEALDLFISMTETAVEPDSVALVSALSAAADLSALRKGKEIHGFLVRKGFILECPIASSLVDMYASCGTIENSYMIFNYVGDKDLVLWTSMINACGRHGHGNAALDIFRQMVGENVRPDHITFLALLYACSHSALVDEGRRVFEIMKNEYKLEPWPEHYACLVDLLGRANHLEEAFELVKSIETEASAAVWCSLLSGCRVHSNKELGEFAIQKLLELDPENPGNYVLVSNVFAATGRWEDVEEVRTRMKGKGLRKDPACSWIEVGDKIHTFIARDRSHPQCDEIYKKLVQITEQLEREGGYVAQTKYVLHNVAEKEKVKMLYGHSERLAIAYGLLATSEGTPIRITKNLRVCGDCHTFSKLVSKFFEREIIVRDANRFHHFRSGRPSGFGRCFHLLEQVLKNLFNKGLKEYGYQETSLQIIFYKTDNTSQKLLHERRVVIALLARLIPVSSGLYCSASRRSICILGNFKVVRHCFLCLMFQIKGVKKWKDKQSPDVHIKLLVRYISSSMVEGYASGNILTMNRLISTIGFFN</sequence>
<dbReference type="Pfam" id="PF14432">
    <property type="entry name" value="DYW_deaminase"/>
    <property type="match status" value="1"/>
</dbReference>
<dbReference type="PROSITE" id="PS51375">
    <property type="entry name" value="PPR"/>
    <property type="match status" value="5"/>
</dbReference>
<comment type="caution">
    <text evidence="5">The sequence shown here is derived from an EMBL/GenBank/DDBJ whole genome shotgun (WGS) entry which is preliminary data.</text>
</comment>
<feature type="repeat" description="PPR" evidence="3">
    <location>
        <begin position="140"/>
        <end position="174"/>
    </location>
</feature>
<dbReference type="InterPro" id="IPR046849">
    <property type="entry name" value="E2_motif"/>
</dbReference>
<dbReference type="FunFam" id="1.25.40.10:FF:000381">
    <property type="entry name" value="Pentatricopeptide repeat-containing protein"/>
    <property type="match status" value="1"/>
</dbReference>
<dbReference type="InterPro" id="IPR046960">
    <property type="entry name" value="PPR_At4g14850-like_plant"/>
</dbReference>
<dbReference type="AlphaFoldDB" id="A0ABC8T7H6"/>
<gene>
    <name evidence="5" type="ORF">ILEXP_LOCUS34502</name>
</gene>
<dbReference type="Pfam" id="PF20431">
    <property type="entry name" value="E_motif"/>
    <property type="match status" value="1"/>
</dbReference>
<protein>
    <recommendedName>
        <fullName evidence="4">DYW domain-containing protein</fullName>
    </recommendedName>
</protein>
<evidence type="ECO:0000256" key="1">
    <source>
        <dbReference type="ARBA" id="ARBA00006643"/>
    </source>
</evidence>
<dbReference type="PANTHER" id="PTHR24015:SF356">
    <property type="entry name" value="DYW DOMAIN-CONTAINING PROTEIN"/>
    <property type="match status" value="1"/>
</dbReference>
<evidence type="ECO:0000256" key="3">
    <source>
        <dbReference type="PROSITE-ProRule" id="PRU00708"/>
    </source>
</evidence>
<evidence type="ECO:0000313" key="5">
    <source>
        <dbReference type="EMBL" id="CAK9165335.1"/>
    </source>
</evidence>
<evidence type="ECO:0000313" key="6">
    <source>
        <dbReference type="Proteomes" id="UP001642360"/>
    </source>
</evidence>
<dbReference type="InterPro" id="IPR011990">
    <property type="entry name" value="TPR-like_helical_dom_sf"/>
</dbReference>
<dbReference type="FunFam" id="1.25.40.10:FF:000366">
    <property type="entry name" value="Pentatricopeptide (PPR) repeat-containing protein"/>
    <property type="match status" value="1"/>
</dbReference>
<dbReference type="InterPro" id="IPR002885">
    <property type="entry name" value="PPR_rpt"/>
</dbReference>
<dbReference type="Pfam" id="PF13041">
    <property type="entry name" value="PPR_2"/>
    <property type="match status" value="4"/>
</dbReference>
<dbReference type="FunFam" id="1.25.40.10:FF:000031">
    <property type="entry name" value="Pentatricopeptide repeat-containing protein mitochondrial"/>
    <property type="match status" value="1"/>
</dbReference>
<feature type="repeat" description="PPR" evidence="3">
    <location>
        <begin position="646"/>
        <end position="680"/>
    </location>
</feature>
<dbReference type="NCBIfam" id="TIGR00756">
    <property type="entry name" value="PPR"/>
    <property type="match status" value="5"/>
</dbReference>
<organism evidence="5 6">
    <name type="scientific">Ilex paraguariensis</name>
    <name type="common">yerba mate</name>
    <dbReference type="NCBI Taxonomy" id="185542"/>
    <lineage>
        <taxon>Eukaryota</taxon>
        <taxon>Viridiplantae</taxon>
        <taxon>Streptophyta</taxon>
        <taxon>Embryophyta</taxon>
        <taxon>Tracheophyta</taxon>
        <taxon>Spermatophyta</taxon>
        <taxon>Magnoliopsida</taxon>
        <taxon>eudicotyledons</taxon>
        <taxon>Gunneridae</taxon>
        <taxon>Pentapetalae</taxon>
        <taxon>asterids</taxon>
        <taxon>campanulids</taxon>
        <taxon>Aquifoliales</taxon>
        <taxon>Aquifoliaceae</taxon>
        <taxon>Ilex</taxon>
    </lineage>
</organism>
<feature type="domain" description="DYW" evidence="4">
    <location>
        <begin position="862"/>
        <end position="949"/>
    </location>
</feature>
<dbReference type="Pfam" id="PF20430">
    <property type="entry name" value="Eplus_motif"/>
    <property type="match status" value="1"/>
</dbReference>
<name>A0ABC8T7H6_9AQUA</name>
<dbReference type="InterPro" id="IPR046848">
    <property type="entry name" value="E_motif"/>
</dbReference>
<reference evidence="5 6" key="1">
    <citation type="submission" date="2024-02" db="EMBL/GenBank/DDBJ databases">
        <authorList>
            <person name="Vignale AGUSTIN F."/>
            <person name="Sosa J E."/>
            <person name="Modenutti C."/>
        </authorList>
    </citation>
    <scope>NUCLEOTIDE SEQUENCE [LARGE SCALE GENOMIC DNA]</scope>
</reference>
<feature type="repeat" description="PPR" evidence="3">
    <location>
        <begin position="243"/>
        <end position="277"/>
    </location>
</feature>
<feature type="repeat" description="PPR" evidence="3">
    <location>
        <begin position="344"/>
        <end position="378"/>
    </location>
</feature>
<evidence type="ECO:0000256" key="2">
    <source>
        <dbReference type="ARBA" id="ARBA00022737"/>
    </source>
</evidence>
<feature type="repeat" description="PPR" evidence="3">
    <location>
        <begin position="545"/>
        <end position="579"/>
    </location>
</feature>
<dbReference type="GO" id="GO:0009451">
    <property type="term" value="P:RNA modification"/>
    <property type="evidence" value="ECO:0007669"/>
    <property type="project" value="UniProtKB-ARBA"/>
</dbReference>
<keyword evidence="6" id="KW-1185">Reference proteome</keyword>
<evidence type="ECO:0000259" key="4">
    <source>
        <dbReference type="Pfam" id="PF14432"/>
    </source>
</evidence>
<keyword evidence="2" id="KW-0677">Repeat</keyword>
<dbReference type="EMBL" id="CAUOFW020004373">
    <property type="protein sequence ID" value="CAK9165335.1"/>
    <property type="molecule type" value="Genomic_DNA"/>
</dbReference>
<dbReference type="Gene3D" id="1.25.40.10">
    <property type="entry name" value="Tetratricopeptide repeat domain"/>
    <property type="match status" value="6"/>
</dbReference>
<proteinExistence type="inferred from homology"/>
<dbReference type="Pfam" id="PF01535">
    <property type="entry name" value="PPR"/>
    <property type="match status" value="4"/>
</dbReference>
<dbReference type="FunFam" id="1.25.40.10:FF:000344">
    <property type="entry name" value="Pentatricopeptide repeat-containing protein"/>
    <property type="match status" value="1"/>
</dbReference>